<proteinExistence type="predicted"/>
<evidence type="ECO:0000313" key="2">
    <source>
        <dbReference type="Proteomes" id="UP000198855"/>
    </source>
</evidence>
<name>A0A1I1WWJ6_9BACL</name>
<reference evidence="2" key="1">
    <citation type="submission" date="2016-10" db="EMBL/GenBank/DDBJ databases">
        <authorList>
            <person name="Varghese N."/>
            <person name="Submissions S."/>
        </authorList>
    </citation>
    <scope>NUCLEOTIDE SEQUENCE [LARGE SCALE GENOMIC DNA]</scope>
    <source>
        <strain evidence="2">CGMCC 1.10784</strain>
    </source>
</reference>
<dbReference type="AlphaFoldDB" id="A0A1I1WWJ6"/>
<organism evidence="1 2">
    <name type="scientific">Paenibacillus catalpae</name>
    <dbReference type="NCBI Taxonomy" id="1045775"/>
    <lineage>
        <taxon>Bacteria</taxon>
        <taxon>Bacillati</taxon>
        <taxon>Bacillota</taxon>
        <taxon>Bacilli</taxon>
        <taxon>Bacillales</taxon>
        <taxon>Paenibacillaceae</taxon>
        <taxon>Paenibacillus</taxon>
    </lineage>
</organism>
<evidence type="ECO:0000313" key="1">
    <source>
        <dbReference type="EMBL" id="SFD97450.1"/>
    </source>
</evidence>
<dbReference type="Proteomes" id="UP000198855">
    <property type="component" value="Unassembled WGS sequence"/>
</dbReference>
<accession>A0A1I1WWJ6</accession>
<gene>
    <name evidence="1" type="ORF">SAMN05216378_1824</name>
</gene>
<sequence>MVNHFGRRYEFRAEYEKPFFIKGYKHGKAHRYGYRMGFILQGNDYTTFN</sequence>
<dbReference type="EMBL" id="FOMT01000002">
    <property type="protein sequence ID" value="SFD97450.1"/>
    <property type="molecule type" value="Genomic_DNA"/>
</dbReference>
<dbReference type="STRING" id="1045775.SAMN05216378_1824"/>
<keyword evidence="2" id="KW-1185">Reference proteome</keyword>
<protein>
    <submittedName>
        <fullName evidence="1">Uncharacterized protein</fullName>
    </submittedName>
</protein>